<dbReference type="Proteomes" id="UP000277580">
    <property type="component" value="Unassembled WGS sequence"/>
</dbReference>
<organism evidence="2 3">
    <name type="scientific">Morchella conica CCBAS932</name>
    <dbReference type="NCBI Taxonomy" id="1392247"/>
    <lineage>
        <taxon>Eukaryota</taxon>
        <taxon>Fungi</taxon>
        <taxon>Dikarya</taxon>
        <taxon>Ascomycota</taxon>
        <taxon>Pezizomycotina</taxon>
        <taxon>Pezizomycetes</taxon>
        <taxon>Pezizales</taxon>
        <taxon>Morchellaceae</taxon>
        <taxon>Morchella</taxon>
    </lineage>
</organism>
<keyword evidence="1" id="KW-0812">Transmembrane</keyword>
<dbReference type="AlphaFoldDB" id="A0A3N4KYY0"/>
<evidence type="ECO:0000313" key="2">
    <source>
        <dbReference type="EMBL" id="RPB15737.1"/>
    </source>
</evidence>
<reference evidence="2 3" key="1">
    <citation type="journal article" date="2018" name="Nat. Ecol. Evol.">
        <title>Pezizomycetes genomes reveal the molecular basis of ectomycorrhizal truffle lifestyle.</title>
        <authorList>
            <person name="Murat C."/>
            <person name="Payen T."/>
            <person name="Noel B."/>
            <person name="Kuo A."/>
            <person name="Morin E."/>
            <person name="Chen J."/>
            <person name="Kohler A."/>
            <person name="Krizsan K."/>
            <person name="Balestrini R."/>
            <person name="Da Silva C."/>
            <person name="Montanini B."/>
            <person name="Hainaut M."/>
            <person name="Levati E."/>
            <person name="Barry K.W."/>
            <person name="Belfiori B."/>
            <person name="Cichocki N."/>
            <person name="Clum A."/>
            <person name="Dockter R.B."/>
            <person name="Fauchery L."/>
            <person name="Guy J."/>
            <person name="Iotti M."/>
            <person name="Le Tacon F."/>
            <person name="Lindquist E.A."/>
            <person name="Lipzen A."/>
            <person name="Malagnac F."/>
            <person name="Mello A."/>
            <person name="Molinier V."/>
            <person name="Miyauchi S."/>
            <person name="Poulain J."/>
            <person name="Riccioni C."/>
            <person name="Rubini A."/>
            <person name="Sitrit Y."/>
            <person name="Splivallo R."/>
            <person name="Traeger S."/>
            <person name="Wang M."/>
            <person name="Zifcakova L."/>
            <person name="Wipf D."/>
            <person name="Zambonelli A."/>
            <person name="Paolocci F."/>
            <person name="Nowrousian M."/>
            <person name="Ottonello S."/>
            <person name="Baldrian P."/>
            <person name="Spatafora J.W."/>
            <person name="Henrissat B."/>
            <person name="Nagy L.G."/>
            <person name="Aury J.M."/>
            <person name="Wincker P."/>
            <person name="Grigoriev I.V."/>
            <person name="Bonfante P."/>
            <person name="Martin F.M."/>
        </authorList>
    </citation>
    <scope>NUCLEOTIDE SEQUENCE [LARGE SCALE GENOMIC DNA]</scope>
    <source>
        <strain evidence="2 3">CCBAS932</strain>
    </source>
</reference>
<keyword evidence="1" id="KW-1133">Transmembrane helix</keyword>
<evidence type="ECO:0000313" key="3">
    <source>
        <dbReference type="Proteomes" id="UP000277580"/>
    </source>
</evidence>
<keyword evidence="3" id="KW-1185">Reference proteome</keyword>
<keyword evidence="1" id="KW-0472">Membrane</keyword>
<feature type="transmembrane region" description="Helical" evidence="1">
    <location>
        <begin position="170"/>
        <end position="189"/>
    </location>
</feature>
<protein>
    <submittedName>
        <fullName evidence="2">Uncharacterized protein</fullName>
    </submittedName>
</protein>
<dbReference type="EMBL" id="ML119112">
    <property type="protein sequence ID" value="RPB15737.1"/>
    <property type="molecule type" value="Genomic_DNA"/>
</dbReference>
<gene>
    <name evidence="2" type="ORF">P167DRAFT_412935</name>
</gene>
<accession>A0A3N4KYY0</accession>
<dbReference type="InParanoid" id="A0A3N4KYY0"/>
<proteinExistence type="predicted"/>
<name>A0A3N4KYY0_9PEZI</name>
<feature type="transmembrane region" description="Helical" evidence="1">
    <location>
        <begin position="195"/>
        <end position="215"/>
    </location>
</feature>
<evidence type="ECO:0000256" key="1">
    <source>
        <dbReference type="SAM" id="Phobius"/>
    </source>
</evidence>
<sequence>MYNYDTKRGALVNLKNQTVSDLKTPDYSTPRFSRGETINSKLKNWEAAVVQSFTFFTGPIWISSNDWACHINHMDISEFNPPPENPVLSPQSYIEAGMVKIAVGGSWFNMLLDTDPSKTQYQSKFSQETIPPAIKETYPGPLRSYSSSLYEPLALYRFGYGYRMSNRTSVIAAFLLSLHAVIALVGSLWQLRQGVLLSHGGAFPSMLPCVLAVCLRLRESKTPVRAFRKRRHYSAG</sequence>